<evidence type="ECO:0000256" key="1">
    <source>
        <dbReference type="ARBA" id="ARBA00010282"/>
    </source>
</evidence>
<proteinExistence type="inferred from homology"/>
<gene>
    <name evidence="3" type="ORF">CITCOLO1_LOCUS8403</name>
</gene>
<protein>
    <recommendedName>
        <fullName evidence="2">Fe-S metabolism associated domain-containing protein</fullName>
    </recommendedName>
</protein>
<dbReference type="Pfam" id="PF02657">
    <property type="entry name" value="SufE"/>
    <property type="match status" value="1"/>
</dbReference>
<dbReference type="Gene3D" id="3.90.1010.10">
    <property type="match status" value="1"/>
</dbReference>
<dbReference type="InterPro" id="IPR003808">
    <property type="entry name" value="Fe-S_metab-assoc_dom"/>
</dbReference>
<sequence length="284" mass="32400">MISQFSGTSCTRNVEGVVRMSNSWDELYELPRAHAAVELILAMAKYKVPPSNRRRSNSLRSKFGCMSFTSIQNASPYCNCFTKSSYRYNPPPTIAFQLKRVIRNGELIFPFKSRRCIRDYKSESISSTIMRKLRAMKPELVANKLKRLVGEFKSLKEPIDRLKRLLHYAKLLAPMDDSARVDGNRVAGCTTEVWLEVKMDDNGRMRFKADSDSEITKGFCSCLIWLLDGAEAAEVMAVEVEDLEALNLGFEMKVRSRVNTWQNVLISMQKRTSDLILEKNGESP</sequence>
<name>A0ABP0Y821_9ROSI</name>
<accession>A0ABP0Y821</accession>
<dbReference type="Proteomes" id="UP001642487">
    <property type="component" value="Chromosome 3"/>
</dbReference>
<dbReference type="PANTHER" id="PTHR43597">
    <property type="entry name" value="SULFUR ACCEPTOR PROTEIN CSDE"/>
    <property type="match status" value="1"/>
</dbReference>
<organism evidence="3 4">
    <name type="scientific">Citrullus colocynthis</name>
    <name type="common">colocynth</name>
    <dbReference type="NCBI Taxonomy" id="252529"/>
    <lineage>
        <taxon>Eukaryota</taxon>
        <taxon>Viridiplantae</taxon>
        <taxon>Streptophyta</taxon>
        <taxon>Embryophyta</taxon>
        <taxon>Tracheophyta</taxon>
        <taxon>Spermatophyta</taxon>
        <taxon>Magnoliopsida</taxon>
        <taxon>eudicotyledons</taxon>
        <taxon>Gunneridae</taxon>
        <taxon>Pentapetalae</taxon>
        <taxon>rosids</taxon>
        <taxon>fabids</taxon>
        <taxon>Cucurbitales</taxon>
        <taxon>Cucurbitaceae</taxon>
        <taxon>Benincaseae</taxon>
        <taxon>Citrullus</taxon>
    </lineage>
</organism>
<reference evidence="3 4" key="1">
    <citation type="submission" date="2024-03" db="EMBL/GenBank/DDBJ databases">
        <authorList>
            <person name="Gkanogiannis A."/>
            <person name="Becerra Lopez-Lavalle L."/>
        </authorList>
    </citation>
    <scope>NUCLEOTIDE SEQUENCE [LARGE SCALE GENOMIC DNA]</scope>
</reference>
<dbReference type="PANTHER" id="PTHR43597:SF5">
    <property type="entry name" value="SUFE-LIKE PROTEIN 2, CHLOROPLASTIC"/>
    <property type="match status" value="1"/>
</dbReference>
<keyword evidence="4" id="KW-1185">Reference proteome</keyword>
<dbReference type="SUPFAM" id="SSF82649">
    <property type="entry name" value="SufE/NifU"/>
    <property type="match status" value="1"/>
</dbReference>
<evidence type="ECO:0000313" key="3">
    <source>
        <dbReference type="EMBL" id="CAK9316539.1"/>
    </source>
</evidence>
<dbReference type="EMBL" id="OZ021737">
    <property type="protein sequence ID" value="CAK9316539.1"/>
    <property type="molecule type" value="Genomic_DNA"/>
</dbReference>
<comment type="similarity">
    <text evidence="1">Belongs to the SufE family.</text>
</comment>
<feature type="domain" description="Fe-S metabolism associated" evidence="2">
    <location>
        <begin position="151"/>
        <end position="270"/>
    </location>
</feature>
<evidence type="ECO:0000259" key="2">
    <source>
        <dbReference type="Pfam" id="PF02657"/>
    </source>
</evidence>
<evidence type="ECO:0000313" key="4">
    <source>
        <dbReference type="Proteomes" id="UP001642487"/>
    </source>
</evidence>